<dbReference type="PANTHER" id="PTHR43675">
    <property type="entry name" value="ARSENITE METHYLTRANSFERASE"/>
    <property type="match status" value="1"/>
</dbReference>
<keyword evidence="1 10" id="KW-0808">Transferase</keyword>
<evidence type="ECO:0000313" key="10">
    <source>
        <dbReference type="EMBL" id="ATW23611.1"/>
    </source>
</evidence>
<dbReference type="AlphaFoldDB" id="A0A3G1KMC2"/>
<dbReference type="RefSeq" id="WP_148132760.1">
    <property type="nucleotide sequence ID" value="NZ_CP017634.1"/>
</dbReference>
<evidence type="ECO:0000256" key="6">
    <source>
        <dbReference type="ARBA" id="ARBA00047941"/>
    </source>
</evidence>
<evidence type="ECO:0000256" key="3">
    <source>
        <dbReference type="ARBA" id="ARBA00034487"/>
    </source>
</evidence>
<proteinExistence type="inferred from homology"/>
<reference evidence="10 11" key="1">
    <citation type="submission" date="2016-10" db="EMBL/GenBank/DDBJ databases">
        <title>Complete Genome Sequence of Peptococcaceae strain DCMF.</title>
        <authorList>
            <person name="Edwards R.J."/>
            <person name="Holland S.I."/>
            <person name="Deshpande N.P."/>
            <person name="Wong Y.K."/>
            <person name="Ertan H."/>
            <person name="Manefield M."/>
            <person name="Russell T.L."/>
            <person name="Lee M.J."/>
        </authorList>
    </citation>
    <scope>NUCLEOTIDE SEQUENCE [LARGE SCALE GENOMIC DNA]</scope>
    <source>
        <strain evidence="10 11">DCMF</strain>
    </source>
</reference>
<dbReference type="NCBIfam" id="NF008823">
    <property type="entry name" value="PRK11873.1"/>
    <property type="match status" value="1"/>
</dbReference>
<accession>A0A3G1KMC2</accession>
<dbReference type="Gene3D" id="3.40.50.150">
    <property type="entry name" value="Vaccinia Virus protein VP39"/>
    <property type="match status" value="1"/>
</dbReference>
<dbReference type="SUPFAM" id="SSF53335">
    <property type="entry name" value="S-adenosyl-L-methionine-dependent methyltransferases"/>
    <property type="match status" value="1"/>
</dbReference>
<gene>
    <name evidence="10" type="ORF">DCMF_01285</name>
</gene>
<dbReference type="GO" id="GO:0030791">
    <property type="term" value="F:arsenite methyltransferase activity"/>
    <property type="evidence" value="ECO:0007669"/>
    <property type="project" value="UniProtKB-EC"/>
</dbReference>
<feature type="domain" description="Methyltransferase" evidence="9">
    <location>
        <begin position="72"/>
        <end position="215"/>
    </location>
</feature>
<dbReference type="GO" id="GO:0032259">
    <property type="term" value="P:methylation"/>
    <property type="evidence" value="ECO:0007669"/>
    <property type="project" value="UniProtKB-KW"/>
</dbReference>
<comment type="catalytic activity">
    <reaction evidence="6">
        <text>arsenic triglutathione + [thioredoxin]-dithiol + S-adenosyl-L-methionine + 2 H2O = methylarsonous acid + [thioredoxin]-disulfide + 3 glutathione + S-adenosyl-L-homocysteine + H(+)</text>
        <dbReference type="Rhea" id="RHEA:69460"/>
        <dbReference type="Rhea" id="RHEA-COMP:10698"/>
        <dbReference type="Rhea" id="RHEA-COMP:10700"/>
        <dbReference type="ChEBI" id="CHEBI:15377"/>
        <dbReference type="ChEBI" id="CHEBI:15378"/>
        <dbReference type="ChEBI" id="CHEBI:17826"/>
        <dbReference type="ChEBI" id="CHEBI:29950"/>
        <dbReference type="ChEBI" id="CHEBI:50058"/>
        <dbReference type="ChEBI" id="CHEBI:57856"/>
        <dbReference type="ChEBI" id="CHEBI:57925"/>
        <dbReference type="ChEBI" id="CHEBI:59789"/>
        <dbReference type="ChEBI" id="CHEBI:183640"/>
        <dbReference type="EC" id="2.1.1.137"/>
    </reaction>
</comment>
<evidence type="ECO:0000256" key="1">
    <source>
        <dbReference type="ARBA" id="ARBA00022679"/>
    </source>
</evidence>
<dbReference type="CDD" id="cd02440">
    <property type="entry name" value="AdoMet_MTases"/>
    <property type="match status" value="1"/>
</dbReference>
<comment type="similarity">
    <text evidence="3">Belongs to the methyltransferase superfamily. Arsenite methyltransferase family.</text>
</comment>
<dbReference type="OrthoDB" id="9772751at2"/>
<evidence type="ECO:0000259" key="9">
    <source>
        <dbReference type="Pfam" id="PF13847"/>
    </source>
</evidence>
<comment type="catalytic activity">
    <reaction evidence="7">
        <text>arsenic triglutathione + 2 [thioredoxin]-dithiol + 2 S-adenosyl-L-methionine + H2O = dimethylarsinous acid + 2 [thioredoxin]-disulfide + 3 glutathione + 2 S-adenosyl-L-homocysteine + 2 H(+)</text>
        <dbReference type="Rhea" id="RHEA:69464"/>
        <dbReference type="Rhea" id="RHEA-COMP:10698"/>
        <dbReference type="Rhea" id="RHEA-COMP:10700"/>
        <dbReference type="ChEBI" id="CHEBI:15377"/>
        <dbReference type="ChEBI" id="CHEBI:15378"/>
        <dbReference type="ChEBI" id="CHEBI:23808"/>
        <dbReference type="ChEBI" id="CHEBI:29950"/>
        <dbReference type="ChEBI" id="CHEBI:50058"/>
        <dbReference type="ChEBI" id="CHEBI:57856"/>
        <dbReference type="ChEBI" id="CHEBI:57925"/>
        <dbReference type="ChEBI" id="CHEBI:59789"/>
        <dbReference type="ChEBI" id="CHEBI:183640"/>
        <dbReference type="EC" id="2.1.1.137"/>
    </reaction>
</comment>
<dbReference type="EC" id="2.1.1.137" evidence="4"/>
<sequence>MDFNVKETVKEKYGNIAKNVTGVKKSSCCSSPCCGEDISAGLYDMETIKNLPQEAVNASLGCANPLLFAGLKEGEIVLDLGSGGGIDVFLASKYVGDAGKVYGLDMTDEMLELANRNKETAGITNVSFLKGYIEEIPLPDESVDVIMSNCVINLSENKEKALSEAYRVLKKGGRLAIADIVTLKDIPSEAKKNAEMWVGCLAGALNANEYKKLLSTVGFEEIKVDPIHVYTKEIILDLAKPFGFDTKSIGLDAIDGAFAGAAIKARK</sequence>
<evidence type="ECO:0000256" key="7">
    <source>
        <dbReference type="ARBA" id="ARBA00047943"/>
    </source>
</evidence>
<dbReference type="PANTHER" id="PTHR43675:SF8">
    <property type="entry name" value="ARSENITE METHYLTRANSFERASE"/>
    <property type="match status" value="1"/>
</dbReference>
<dbReference type="Proteomes" id="UP000323521">
    <property type="component" value="Chromosome"/>
</dbReference>
<keyword evidence="11" id="KW-1185">Reference proteome</keyword>
<dbReference type="KEGG" id="fwa:DCMF_01285"/>
<protein>
    <recommendedName>
        <fullName evidence="5">Arsenite methyltransferase</fullName>
        <ecNumber evidence="4">2.1.1.137</ecNumber>
    </recommendedName>
</protein>
<dbReference type="InterPro" id="IPR026669">
    <property type="entry name" value="Arsenite_MeTrfase-like"/>
</dbReference>
<evidence type="ECO:0000256" key="5">
    <source>
        <dbReference type="ARBA" id="ARBA00034545"/>
    </source>
</evidence>
<dbReference type="Pfam" id="PF13847">
    <property type="entry name" value="Methyltransf_31"/>
    <property type="match status" value="1"/>
</dbReference>
<dbReference type="EMBL" id="CP017634">
    <property type="protein sequence ID" value="ATW23611.1"/>
    <property type="molecule type" value="Genomic_DNA"/>
</dbReference>
<keyword evidence="10" id="KW-0489">Methyltransferase</keyword>
<keyword evidence="2" id="KW-0949">S-adenosyl-L-methionine</keyword>
<evidence type="ECO:0000256" key="2">
    <source>
        <dbReference type="ARBA" id="ARBA00022691"/>
    </source>
</evidence>
<organism evidence="10 11">
    <name type="scientific">Formimonas warabiya</name>
    <dbReference type="NCBI Taxonomy" id="1761012"/>
    <lineage>
        <taxon>Bacteria</taxon>
        <taxon>Bacillati</taxon>
        <taxon>Bacillota</taxon>
        <taxon>Clostridia</taxon>
        <taxon>Eubacteriales</taxon>
        <taxon>Peptococcaceae</taxon>
        <taxon>Candidatus Formimonas</taxon>
    </lineage>
</organism>
<evidence type="ECO:0000256" key="8">
    <source>
        <dbReference type="ARBA" id="ARBA00048428"/>
    </source>
</evidence>
<evidence type="ECO:0000256" key="4">
    <source>
        <dbReference type="ARBA" id="ARBA00034521"/>
    </source>
</evidence>
<dbReference type="InterPro" id="IPR025714">
    <property type="entry name" value="Methyltranfer_dom"/>
</dbReference>
<evidence type="ECO:0000313" key="11">
    <source>
        <dbReference type="Proteomes" id="UP000323521"/>
    </source>
</evidence>
<comment type="catalytic activity">
    <reaction evidence="8">
        <text>arsenic triglutathione + 3 [thioredoxin]-dithiol + 3 S-adenosyl-L-methionine = trimethylarsine + 3 [thioredoxin]-disulfide + 3 glutathione + 3 S-adenosyl-L-homocysteine + 3 H(+)</text>
        <dbReference type="Rhea" id="RHEA:69432"/>
        <dbReference type="Rhea" id="RHEA-COMP:10698"/>
        <dbReference type="Rhea" id="RHEA-COMP:10700"/>
        <dbReference type="ChEBI" id="CHEBI:15378"/>
        <dbReference type="ChEBI" id="CHEBI:27130"/>
        <dbReference type="ChEBI" id="CHEBI:29950"/>
        <dbReference type="ChEBI" id="CHEBI:50058"/>
        <dbReference type="ChEBI" id="CHEBI:57856"/>
        <dbReference type="ChEBI" id="CHEBI:57925"/>
        <dbReference type="ChEBI" id="CHEBI:59789"/>
        <dbReference type="ChEBI" id="CHEBI:183640"/>
        <dbReference type="EC" id="2.1.1.137"/>
    </reaction>
</comment>
<name>A0A3G1KMC2_FORW1</name>
<dbReference type="InterPro" id="IPR029063">
    <property type="entry name" value="SAM-dependent_MTases_sf"/>
</dbReference>